<reference evidence="6 7" key="1">
    <citation type="submission" date="2018-01" db="EMBL/GenBank/DDBJ databases">
        <title>Complete genome sequence of Streptomyces lunaelactis MM109T, a Ferroverdin A producer isolated from cave moonmilk deposits.</title>
        <authorList>
            <person name="Naome A."/>
            <person name="Martinet L."/>
            <person name="Maciejewska M."/>
            <person name="Anderssen S."/>
            <person name="Adam D."/>
            <person name="Tenconi E."/>
            <person name="Deflandre B."/>
            <person name="Arguelles-Arias A."/>
            <person name="Calusinska M."/>
            <person name="Copieters W."/>
            <person name="Karim L."/>
            <person name="Hanikenne M."/>
            <person name="Baurain D."/>
            <person name="van Wezel G."/>
            <person name="Smargiasso N."/>
            <person name="de Pauw E."/>
            <person name="Delfosse P."/>
            <person name="Rigali S."/>
        </authorList>
    </citation>
    <scope>NUCLEOTIDE SEQUENCE [LARGE SCALE GENOMIC DNA]</scope>
    <source>
        <strain evidence="6 7">MM109</strain>
    </source>
</reference>
<evidence type="ECO:0000259" key="5">
    <source>
        <dbReference type="PROSITE" id="PS51371"/>
    </source>
</evidence>
<feature type="domain" description="CBS" evidence="5">
    <location>
        <begin position="98"/>
        <end position="155"/>
    </location>
</feature>
<name>A0A2R4TC70_9ACTN</name>
<dbReference type="InterPro" id="IPR051257">
    <property type="entry name" value="Diverse_CBS-Domain"/>
</dbReference>
<dbReference type="PROSITE" id="PS51371">
    <property type="entry name" value="CBS"/>
    <property type="match status" value="1"/>
</dbReference>
<evidence type="ECO:0000256" key="1">
    <source>
        <dbReference type="ARBA" id="ARBA00023122"/>
    </source>
</evidence>
<dbReference type="PANTHER" id="PTHR43080">
    <property type="entry name" value="CBS DOMAIN-CONTAINING PROTEIN CBSX3, MITOCHONDRIAL"/>
    <property type="match status" value="1"/>
</dbReference>
<dbReference type="SMART" id="SM00749">
    <property type="entry name" value="BON"/>
    <property type="match status" value="1"/>
</dbReference>
<dbReference type="InterPro" id="IPR014004">
    <property type="entry name" value="Transpt-assoc_nodulatn_dom_bac"/>
</dbReference>
<organism evidence="6 7">
    <name type="scientific">Streptomyces lunaelactis</name>
    <dbReference type="NCBI Taxonomy" id="1535768"/>
    <lineage>
        <taxon>Bacteria</taxon>
        <taxon>Bacillati</taxon>
        <taxon>Actinomycetota</taxon>
        <taxon>Actinomycetes</taxon>
        <taxon>Kitasatosporales</taxon>
        <taxon>Streptomycetaceae</taxon>
        <taxon>Streptomyces</taxon>
    </lineage>
</organism>
<dbReference type="InterPro" id="IPR007055">
    <property type="entry name" value="BON_dom"/>
</dbReference>
<evidence type="ECO:0000259" key="4">
    <source>
        <dbReference type="PROSITE" id="PS50914"/>
    </source>
</evidence>
<dbReference type="KEGG" id="slk:SLUN_35520"/>
<evidence type="ECO:0000313" key="7">
    <source>
        <dbReference type="Proteomes" id="UP000244201"/>
    </source>
</evidence>
<feature type="domain" description="BON" evidence="4">
    <location>
        <begin position="152"/>
        <end position="220"/>
    </location>
</feature>
<evidence type="ECO:0000256" key="2">
    <source>
        <dbReference type="PROSITE-ProRule" id="PRU00703"/>
    </source>
</evidence>
<gene>
    <name evidence="6" type="ORF">SLUN_35520</name>
</gene>
<dbReference type="OrthoDB" id="2111978at2"/>
<feature type="region of interest" description="Disordered" evidence="3">
    <location>
        <begin position="1"/>
        <end position="69"/>
    </location>
</feature>
<sequence>MAQRRPAARRTDHDGRRGHRARRRHERGPPGTRDGEITLSLPDGADHPRRTSPNAPHEPCTRVHASPRHGLRRLSRRWWRRAAKAEPKAHARTASALLTAPAVTVLVDATISEAARIMVEHGVERLPVVDERERLVGLVARRELLQTFLQPDEAIRRAIVKDVIEDSLWLAPQAIDVSVTNGVVTLSGELERRSEKAVALRMTEWVNGVVAVIDELTYTFDDRDVPTVNPAAAGAGESWTRRL</sequence>
<dbReference type="InterPro" id="IPR046342">
    <property type="entry name" value="CBS_dom_sf"/>
</dbReference>
<keyword evidence="7" id="KW-1185">Reference proteome</keyword>
<evidence type="ECO:0000256" key="3">
    <source>
        <dbReference type="SAM" id="MobiDB-lite"/>
    </source>
</evidence>
<dbReference type="SMART" id="SM00116">
    <property type="entry name" value="CBS"/>
    <property type="match status" value="1"/>
</dbReference>
<evidence type="ECO:0000313" key="6">
    <source>
        <dbReference type="EMBL" id="AVZ76725.1"/>
    </source>
</evidence>
<feature type="compositionally biased region" description="Basic residues" evidence="3">
    <location>
        <begin position="16"/>
        <end position="26"/>
    </location>
</feature>
<dbReference type="Pfam" id="PF04972">
    <property type="entry name" value="BON"/>
    <property type="match status" value="1"/>
</dbReference>
<dbReference type="InterPro" id="IPR000644">
    <property type="entry name" value="CBS_dom"/>
</dbReference>
<dbReference type="SUPFAM" id="SSF54631">
    <property type="entry name" value="CBS-domain pair"/>
    <property type="match status" value="1"/>
</dbReference>
<dbReference type="AlphaFoldDB" id="A0A2R4TC70"/>
<dbReference type="Pfam" id="PF00571">
    <property type="entry name" value="CBS"/>
    <property type="match status" value="1"/>
</dbReference>
<proteinExistence type="predicted"/>
<evidence type="ECO:0008006" key="8">
    <source>
        <dbReference type="Google" id="ProtNLM"/>
    </source>
</evidence>
<dbReference type="Gene3D" id="3.30.1340.30">
    <property type="match status" value="1"/>
</dbReference>
<dbReference type="EMBL" id="CP026304">
    <property type="protein sequence ID" value="AVZ76725.1"/>
    <property type="molecule type" value="Genomic_DNA"/>
</dbReference>
<keyword evidence="1 2" id="KW-0129">CBS domain</keyword>
<accession>A0A2R4TC70</accession>
<protein>
    <recommendedName>
        <fullName evidence="8">CBS domain-containing protein</fullName>
    </recommendedName>
</protein>
<dbReference type="PANTHER" id="PTHR43080:SF29">
    <property type="entry name" value="OS02G0818000 PROTEIN"/>
    <property type="match status" value="1"/>
</dbReference>
<dbReference type="PROSITE" id="PS50914">
    <property type="entry name" value="BON"/>
    <property type="match status" value="1"/>
</dbReference>
<dbReference type="Gene3D" id="3.10.580.10">
    <property type="entry name" value="CBS-domain"/>
    <property type="match status" value="1"/>
</dbReference>
<dbReference type="Proteomes" id="UP000244201">
    <property type="component" value="Chromosome"/>
</dbReference>